<dbReference type="Pfam" id="PF00145">
    <property type="entry name" value="DNA_methylase"/>
    <property type="match status" value="2"/>
</dbReference>
<organism evidence="8 9">
    <name type="scientific">Acrasis kona</name>
    <dbReference type="NCBI Taxonomy" id="1008807"/>
    <lineage>
        <taxon>Eukaryota</taxon>
        <taxon>Discoba</taxon>
        <taxon>Heterolobosea</taxon>
        <taxon>Tetramitia</taxon>
        <taxon>Eutetramitia</taxon>
        <taxon>Acrasidae</taxon>
        <taxon>Acrasis</taxon>
    </lineage>
</organism>
<dbReference type="GO" id="GO:0044027">
    <property type="term" value="P:negative regulation of gene expression via chromosomal CpG island methylation"/>
    <property type="evidence" value="ECO:0007669"/>
    <property type="project" value="TreeGrafter"/>
</dbReference>
<dbReference type="NCBIfam" id="TIGR00675">
    <property type="entry name" value="dcm"/>
    <property type="match status" value="1"/>
</dbReference>
<evidence type="ECO:0000313" key="8">
    <source>
        <dbReference type="EMBL" id="KAL0482110.1"/>
    </source>
</evidence>
<evidence type="ECO:0000313" key="9">
    <source>
        <dbReference type="Proteomes" id="UP001431209"/>
    </source>
</evidence>
<dbReference type="GO" id="GO:0005634">
    <property type="term" value="C:nucleus"/>
    <property type="evidence" value="ECO:0007669"/>
    <property type="project" value="TreeGrafter"/>
</dbReference>
<dbReference type="InterPro" id="IPR001525">
    <property type="entry name" value="C5_MeTfrase"/>
</dbReference>
<evidence type="ECO:0000256" key="2">
    <source>
        <dbReference type="ARBA" id="ARBA00022679"/>
    </source>
</evidence>
<feature type="compositionally biased region" description="Acidic residues" evidence="7">
    <location>
        <begin position="581"/>
        <end position="597"/>
    </location>
</feature>
<dbReference type="GO" id="GO:0003677">
    <property type="term" value="F:DNA binding"/>
    <property type="evidence" value="ECO:0007669"/>
    <property type="project" value="TreeGrafter"/>
</dbReference>
<gene>
    <name evidence="8" type="ORF">AKO1_013239</name>
</gene>
<feature type="region of interest" description="Disordered" evidence="7">
    <location>
        <begin position="555"/>
        <end position="597"/>
    </location>
</feature>
<dbReference type="InterPro" id="IPR029063">
    <property type="entry name" value="SAM-dependent_MTases_sf"/>
</dbReference>
<dbReference type="EC" id="2.1.1.37" evidence="6"/>
<dbReference type="InterPro" id="IPR018117">
    <property type="entry name" value="C5_DNA_meth_AS"/>
</dbReference>
<reference evidence="8 9" key="1">
    <citation type="submission" date="2024-03" db="EMBL/GenBank/DDBJ databases">
        <title>The Acrasis kona genome and developmental transcriptomes reveal deep origins of eukaryotic multicellular pathways.</title>
        <authorList>
            <person name="Sheikh S."/>
            <person name="Fu C.-J."/>
            <person name="Brown M.W."/>
            <person name="Baldauf S.L."/>
        </authorList>
    </citation>
    <scope>NUCLEOTIDE SEQUENCE [LARGE SCALE GENOMIC DNA]</scope>
    <source>
        <strain evidence="8 9">ATCC MYA-3509</strain>
    </source>
</reference>
<dbReference type="GO" id="GO:0003886">
    <property type="term" value="F:DNA (cytosine-5-)-methyltransferase activity"/>
    <property type="evidence" value="ECO:0007669"/>
    <property type="project" value="UniProtKB-EC"/>
</dbReference>
<dbReference type="SUPFAM" id="SSF53335">
    <property type="entry name" value="S-adenosyl-L-methionine-dependent methyltransferases"/>
    <property type="match status" value="1"/>
</dbReference>
<dbReference type="EMBL" id="JAOPGA020000819">
    <property type="protein sequence ID" value="KAL0482110.1"/>
    <property type="molecule type" value="Genomic_DNA"/>
</dbReference>
<evidence type="ECO:0000256" key="7">
    <source>
        <dbReference type="SAM" id="MobiDB-lite"/>
    </source>
</evidence>
<feature type="compositionally biased region" description="Basic and acidic residues" evidence="7">
    <location>
        <begin position="555"/>
        <end position="580"/>
    </location>
</feature>
<feature type="active site" evidence="4">
    <location>
        <position position="170"/>
    </location>
</feature>
<dbReference type="InterPro" id="IPR050390">
    <property type="entry name" value="C5-Methyltransferase"/>
</dbReference>
<evidence type="ECO:0000256" key="4">
    <source>
        <dbReference type="PROSITE-ProRule" id="PRU01016"/>
    </source>
</evidence>
<evidence type="ECO:0000256" key="5">
    <source>
        <dbReference type="RuleBase" id="RU000416"/>
    </source>
</evidence>
<comment type="caution">
    <text evidence="8">The sequence shown here is derived from an EMBL/GenBank/DDBJ whole genome shotgun (WGS) entry which is preliminary data.</text>
</comment>
<dbReference type="PANTHER" id="PTHR10629:SF52">
    <property type="entry name" value="DNA (CYTOSINE-5)-METHYLTRANSFERASE 1"/>
    <property type="match status" value="1"/>
</dbReference>
<evidence type="ECO:0000256" key="6">
    <source>
        <dbReference type="RuleBase" id="RU000417"/>
    </source>
</evidence>
<sequence>MRTSEFLNDQFQSYPALRVMDVFAGCGGLSLGFKMAGCNVTHCIEVDSTASQTFKKNMSETVVHTDDVKKVLEKLRLKLQLYKDMKMLQEKYKNYVPDDGPHDSKNDFIVNIVKNGSTYEIHHKNSFTLINYIVSPSNIRDWSKVFFYVNNIIDLPYPGCVDILIGGPPCQSFSTANITRQTESVLSEEKNELVLYFLEFAKLLRPKYVLIENVTGMISSNNNNAVLNEIRSFLHDQDYVTQASVLMATHYGVPQSRSRLFVWAVNKLKKLPLPNYPPHTHASRKIHDGVRLNMKDYLTKVPSKLDSGPLPQVNLRDILSDLPKFDDGGKNCEQYYRGKPATLYQKRFRSDKNLHSVLLNKVSQHDGHVPKTASIIRERMNNIPNIPGSNYLDLPLHLLEKLFTTKKYRGIALGRLYWSGVCATIMCRPGPMQNSVLHPNQYRCLSIREIARVQGFPDWFVFCGEFKDRWHQIGNAVPVTLSRCLAEHLVRVHYSHLHKTGVSGEYKHKPASILANLIKNFIQKDVEEAREVDIAHDQNKYDAVTRLVDSHLRDPSLNDIEERDKRRKNIKEMMQKKSEQENIDEDQEEYSSDELSF</sequence>
<comment type="similarity">
    <text evidence="4 5">Belongs to the class I-like SAM-binding methyltransferase superfamily. C5-methyltransferase family.</text>
</comment>
<name>A0AAW2YY90_9EUKA</name>
<evidence type="ECO:0000256" key="1">
    <source>
        <dbReference type="ARBA" id="ARBA00022603"/>
    </source>
</evidence>
<accession>A0AAW2YY90</accession>
<keyword evidence="9" id="KW-1185">Reference proteome</keyword>
<keyword evidence="3 4" id="KW-0949">S-adenosyl-L-methionine</keyword>
<proteinExistence type="inferred from homology"/>
<dbReference type="GO" id="GO:0032259">
    <property type="term" value="P:methylation"/>
    <property type="evidence" value="ECO:0007669"/>
    <property type="project" value="UniProtKB-KW"/>
</dbReference>
<dbReference type="PRINTS" id="PR00105">
    <property type="entry name" value="C5METTRFRASE"/>
</dbReference>
<dbReference type="Proteomes" id="UP001431209">
    <property type="component" value="Unassembled WGS sequence"/>
</dbReference>
<evidence type="ECO:0000256" key="3">
    <source>
        <dbReference type="ARBA" id="ARBA00022691"/>
    </source>
</evidence>
<protein>
    <recommendedName>
        <fullName evidence="6">Cytosine-specific methyltransferase</fullName>
        <ecNumber evidence="6">2.1.1.37</ecNumber>
    </recommendedName>
</protein>
<dbReference type="Gene3D" id="3.40.50.150">
    <property type="entry name" value="Vaccinia Virus protein VP39"/>
    <property type="match status" value="2"/>
</dbReference>
<dbReference type="PROSITE" id="PS51679">
    <property type="entry name" value="SAM_MT_C5"/>
    <property type="match status" value="1"/>
</dbReference>
<keyword evidence="2 4" id="KW-0808">Transferase</keyword>
<dbReference type="AlphaFoldDB" id="A0AAW2YY90"/>
<dbReference type="PANTHER" id="PTHR10629">
    <property type="entry name" value="CYTOSINE-SPECIFIC METHYLTRANSFERASE"/>
    <property type="match status" value="1"/>
</dbReference>
<dbReference type="Gene3D" id="3.90.120.10">
    <property type="entry name" value="DNA Methylase, subunit A, domain 2"/>
    <property type="match status" value="1"/>
</dbReference>
<comment type="catalytic activity">
    <reaction evidence="6">
        <text>a 2'-deoxycytidine in DNA + S-adenosyl-L-methionine = a 5-methyl-2'-deoxycytidine in DNA + S-adenosyl-L-homocysteine + H(+)</text>
        <dbReference type="Rhea" id="RHEA:13681"/>
        <dbReference type="Rhea" id="RHEA-COMP:11369"/>
        <dbReference type="Rhea" id="RHEA-COMP:11370"/>
        <dbReference type="ChEBI" id="CHEBI:15378"/>
        <dbReference type="ChEBI" id="CHEBI:57856"/>
        <dbReference type="ChEBI" id="CHEBI:59789"/>
        <dbReference type="ChEBI" id="CHEBI:85452"/>
        <dbReference type="ChEBI" id="CHEBI:85454"/>
        <dbReference type="EC" id="2.1.1.37"/>
    </reaction>
</comment>
<keyword evidence="1 4" id="KW-0489">Methyltransferase</keyword>
<dbReference type="PROSITE" id="PS00094">
    <property type="entry name" value="C5_MTASE_1"/>
    <property type="match status" value="1"/>
</dbReference>